<keyword evidence="2" id="KW-1185">Reference proteome</keyword>
<dbReference type="PANTHER" id="PTHR31973:SF187">
    <property type="entry name" value="MUTATOR TRANSPOSASE MUDRA PROTEIN"/>
    <property type="match status" value="1"/>
</dbReference>
<protein>
    <submittedName>
        <fullName evidence="3">Uncharacterized protein LOC104767701</fullName>
    </submittedName>
</protein>
<evidence type="ECO:0000313" key="3">
    <source>
        <dbReference type="RefSeq" id="XP_010489992.1"/>
    </source>
</evidence>
<organism evidence="2 3">
    <name type="scientific">Camelina sativa</name>
    <name type="common">False flax</name>
    <name type="synonym">Myagrum sativum</name>
    <dbReference type="NCBI Taxonomy" id="90675"/>
    <lineage>
        <taxon>Eukaryota</taxon>
        <taxon>Viridiplantae</taxon>
        <taxon>Streptophyta</taxon>
        <taxon>Embryophyta</taxon>
        <taxon>Tracheophyta</taxon>
        <taxon>Spermatophyta</taxon>
        <taxon>Magnoliopsida</taxon>
        <taxon>eudicotyledons</taxon>
        <taxon>Gunneridae</taxon>
        <taxon>Pentapetalae</taxon>
        <taxon>rosids</taxon>
        <taxon>malvids</taxon>
        <taxon>Brassicales</taxon>
        <taxon>Brassicaceae</taxon>
        <taxon>Camelineae</taxon>
        <taxon>Camelina</taxon>
    </lineage>
</organism>
<gene>
    <name evidence="3" type="primary">LOC104767701</name>
</gene>
<dbReference type="PANTHER" id="PTHR31973">
    <property type="entry name" value="POLYPROTEIN, PUTATIVE-RELATED"/>
    <property type="match status" value="1"/>
</dbReference>
<sequence>MQLIKFLAEAIKSRYNSTQAGPRAVELPHLILNDMNVRISYSTTWRAKEVAIKHVRGDDEKSYRFLPTYLYLLRKANPGTIYHLHSTLEVDGKQRFKYVFVSLGASIRGLKYMRKVVVVDGTQLQGRYKGCLLIVSAQDGNFNIFPIAFGVVDGETDASWCWFFDKLKDIVPDDEDLMIVSNRHSSIYEGISVVYPNAHHGACIVHLERNISTSYNRFGVFGLFISAAKAYRVRDYTKYFEELRIRSAECAKYLEDIGLEHWKRAY</sequence>
<evidence type="ECO:0000259" key="1">
    <source>
        <dbReference type="Pfam" id="PF10551"/>
    </source>
</evidence>
<dbReference type="Pfam" id="PF10551">
    <property type="entry name" value="MULE"/>
    <property type="match status" value="1"/>
</dbReference>
<dbReference type="RefSeq" id="XP_010489992.1">
    <property type="nucleotide sequence ID" value="XM_010491690.1"/>
</dbReference>
<proteinExistence type="predicted"/>
<feature type="domain" description="MULE transposase" evidence="1">
    <location>
        <begin position="116"/>
        <end position="209"/>
    </location>
</feature>
<dbReference type="InterPro" id="IPR018289">
    <property type="entry name" value="MULE_transposase_dom"/>
</dbReference>
<reference evidence="3" key="2">
    <citation type="submission" date="2025-08" db="UniProtKB">
        <authorList>
            <consortium name="RefSeq"/>
        </authorList>
    </citation>
    <scope>IDENTIFICATION</scope>
    <source>
        <tissue evidence="3">Leaf</tissue>
    </source>
</reference>
<dbReference type="GeneID" id="104767701"/>
<dbReference type="Proteomes" id="UP000694864">
    <property type="component" value="Chromosome 19"/>
</dbReference>
<accession>A0ABM0XRS5</accession>
<evidence type="ECO:0000313" key="2">
    <source>
        <dbReference type="Proteomes" id="UP000694864"/>
    </source>
</evidence>
<name>A0ABM0XRS5_CAMSA</name>
<reference evidence="2" key="1">
    <citation type="journal article" date="2014" name="Nat. Commun.">
        <title>The emerging biofuel crop Camelina sativa retains a highly undifferentiated hexaploid genome structure.</title>
        <authorList>
            <person name="Kagale S."/>
            <person name="Koh C."/>
            <person name="Nixon J."/>
            <person name="Bollina V."/>
            <person name="Clarke W.E."/>
            <person name="Tuteja R."/>
            <person name="Spillane C."/>
            <person name="Robinson S.J."/>
            <person name="Links M.G."/>
            <person name="Clarke C."/>
            <person name="Higgins E.E."/>
            <person name="Huebert T."/>
            <person name="Sharpe A.G."/>
            <person name="Parkin I.A."/>
        </authorList>
    </citation>
    <scope>NUCLEOTIDE SEQUENCE [LARGE SCALE GENOMIC DNA]</scope>
    <source>
        <strain evidence="2">cv. DH55</strain>
    </source>
</reference>